<dbReference type="InterPro" id="IPR035441">
    <property type="entry name" value="TFIIS/LEDGF_dom_sf"/>
</dbReference>
<feature type="compositionally biased region" description="Basic and acidic residues" evidence="4">
    <location>
        <begin position="327"/>
        <end position="339"/>
    </location>
</feature>
<dbReference type="PANTHER" id="PTHR46554:SF2">
    <property type="entry name" value="TFIIS N-TERMINAL DOMAIN-CONTAINING PROTEIN"/>
    <property type="match status" value="1"/>
</dbReference>
<evidence type="ECO:0000259" key="5">
    <source>
        <dbReference type="PROSITE" id="PS51319"/>
    </source>
</evidence>
<feature type="region of interest" description="Disordered" evidence="4">
    <location>
        <begin position="223"/>
        <end position="384"/>
    </location>
</feature>
<dbReference type="HOGENOM" id="CLU_071165_0_0_1"/>
<dbReference type="InterPro" id="IPR017923">
    <property type="entry name" value="TFIIS_N"/>
</dbReference>
<feature type="compositionally biased region" description="Polar residues" evidence="4">
    <location>
        <begin position="375"/>
        <end position="384"/>
    </location>
</feature>
<dbReference type="OrthoDB" id="1745631at2759"/>
<dbReference type="eggNOG" id="ENOG502QTFQ">
    <property type="taxonomic scope" value="Eukaryota"/>
</dbReference>
<dbReference type="EMBL" id="GL377605">
    <property type="protein sequence ID" value="EFJ19562.1"/>
    <property type="molecule type" value="Genomic_DNA"/>
</dbReference>
<dbReference type="InterPro" id="IPR003617">
    <property type="entry name" value="TFIIS/CRSP70_N_sub"/>
</dbReference>
<gene>
    <name evidence="7" type="ORF">SELMODRAFT_444137</name>
    <name evidence="6" type="ORF">SELMODRAFT_447387</name>
</gene>
<sequence>MERWRLFFENSGEDLWSVIDWALTIAAVNYPKELRMRRDGFAEKLFAPSNYPLVATNCGGGAPLLLAGGSDRKDSLDRDHDDDQGEEEENADARNLAPADDDEEEAVRREVLSIGQTLERDQNEPAEKLLKPIERLEQLQISVQALKVTGIGMIVNKLRKHHKSSRVKAGCKKLVKLWKDVVDEWAKTADAADADELALPNEAVNEVEVIEERLPHRVDLLSSSVSSVTQPPPLQMLDNGGEDSMFGCSPSDDREDHHKSHRISYPPSEHSKMLNGPSFQPSGKWMDDDRTRTGRAPVAAPSSASARKPPTTKPSRPSFQESGSLTEKQKLETTKRLIHDQYQQAANVKRQRTVQVMDMQDVPQDRPGNHLKAGSGNTRRPVQR</sequence>
<evidence type="ECO:0000313" key="6">
    <source>
        <dbReference type="EMBL" id="EFJ10319.1"/>
    </source>
</evidence>
<evidence type="ECO:0000256" key="2">
    <source>
        <dbReference type="ARBA" id="ARBA00023242"/>
    </source>
</evidence>
<dbReference type="Gene3D" id="1.20.930.10">
    <property type="entry name" value="Conserved domain common to transcription factors TFIIS, elongin A, CRSP70"/>
    <property type="match status" value="1"/>
</dbReference>
<evidence type="ECO:0000256" key="4">
    <source>
        <dbReference type="SAM" id="MobiDB-lite"/>
    </source>
</evidence>
<dbReference type="KEGG" id="smo:SELMODRAFT_444137"/>
<organism evidence="8">
    <name type="scientific">Selaginella moellendorffii</name>
    <name type="common">Spikemoss</name>
    <dbReference type="NCBI Taxonomy" id="88036"/>
    <lineage>
        <taxon>Eukaryota</taxon>
        <taxon>Viridiplantae</taxon>
        <taxon>Streptophyta</taxon>
        <taxon>Embryophyta</taxon>
        <taxon>Tracheophyta</taxon>
        <taxon>Lycopodiopsida</taxon>
        <taxon>Selaginellales</taxon>
        <taxon>Selaginellaceae</taxon>
        <taxon>Selaginella</taxon>
    </lineage>
</organism>
<dbReference type="AlphaFoldDB" id="D8S782"/>
<dbReference type="InParanoid" id="D8S782"/>
<dbReference type="SUPFAM" id="SSF47676">
    <property type="entry name" value="Conserved domain common to transcription factors TFIIS, elongin A, CRSP70"/>
    <property type="match status" value="1"/>
</dbReference>
<proteinExistence type="predicted"/>
<dbReference type="Gramene" id="EFJ19562">
    <property type="protein sequence ID" value="EFJ19562"/>
    <property type="gene ID" value="SELMODRAFT_444137"/>
</dbReference>
<accession>D8S782</accession>
<feature type="compositionally biased region" description="Polar residues" evidence="4">
    <location>
        <begin position="313"/>
        <end position="326"/>
    </location>
</feature>
<feature type="domain" description="TFIIS N-terminal" evidence="5">
    <location>
        <begin position="106"/>
        <end position="185"/>
    </location>
</feature>
<dbReference type="PANTHER" id="PTHR46554">
    <property type="entry name" value="MEDIATOR OF RNA POLYMERASE II TRANSCRIPTION SUBUNIT 26A-RELATED"/>
    <property type="match status" value="1"/>
</dbReference>
<evidence type="ECO:0000256" key="1">
    <source>
        <dbReference type="ARBA" id="ARBA00004123"/>
    </source>
</evidence>
<feature type="compositionally biased region" description="Low complexity" evidence="4">
    <location>
        <begin position="296"/>
        <end position="309"/>
    </location>
</feature>
<dbReference type="Pfam" id="PF08711">
    <property type="entry name" value="Med26"/>
    <property type="match status" value="1"/>
</dbReference>
<keyword evidence="2 3" id="KW-0539">Nucleus</keyword>
<feature type="compositionally biased region" description="Basic and acidic residues" evidence="4">
    <location>
        <begin position="70"/>
        <end position="81"/>
    </location>
</feature>
<evidence type="ECO:0000313" key="7">
    <source>
        <dbReference type="EMBL" id="EFJ19562.1"/>
    </source>
</evidence>
<dbReference type="SMART" id="SM00509">
    <property type="entry name" value="TFS2N"/>
    <property type="match status" value="1"/>
</dbReference>
<dbReference type="PROSITE" id="PS51319">
    <property type="entry name" value="TFIIS_N"/>
    <property type="match status" value="1"/>
</dbReference>
<name>D8S782_SELML</name>
<keyword evidence="8" id="KW-1185">Reference proteome</keyword>
<dbReference type="OMA" id="HQNTHAS"/>
<reference evidence="7 8" key="1">
    <citation type="journal article" date="2011" name="Science">
        <title>The Selaginella genome identifies genetic changes associated with the evolution of vascular plants.</title>
        <authorList>
            <person name="Banks J.A."/>
            <person name="Nishiyama T."/>
            <person name="Hasebe M."/>
            <person name="Bowman J.L."/>
            <person name="Gribskov M."/>
            <person name="dePamphilis C."/>
            <person name="Albert V.A."/>
            <person name="Aono N."/>
            <person name="Aoyama T."/>
            <person name="Ambrose B.A."/>
            <person name="Ashton N.W."/>
            <person name="Axtell M.J."/>
            <person name="Barker E."/>
            <person name="Barker M.S."/>
            <person name="Bennetzen J.L."/>
            <person name="Bonawitz N.D."/>
            <person name="Chapple C."/>
            <person name="Cheng C."/>
            <person name="Correa L.G."/>
            <person name="Dacre M."/>
            <person name="DeBarry J."/>
            <person name="Dreyer I."/>
            <person name="Elias M."/>
            <person name="Engstrom E.M."/>
            <person name="Estelle M."/>
            <person name="Feng L."/>
            <person name="Finet C."/>
            <person name="Floyd S.K."/>
            <person name="Frommer W.B."/>
            <person name="Fujita T."/>
            <person name="Gramzow L."/>
            <person name="Gutensohn M."/>
            <person name="Harholt J."/>
            <person name="Hattori M."/>
            <person name="Heyl A."/>
            <person name="Hirai T."/>
            <person name="Hiwatashi Y."/>
            <person name="Ishikawa M."/>
            <person name="Iwata M."/>
            <person name="Karol K.G."/>
            <person name="Koehler B."/>
            <person name="Kolukisaoglu U."/>
            <person name="Kubo M."/>
            <person name="Kurata T."/>
            <person name="Lalonde S."/>
            <person name="Li K."/>
            <person name="Li Y."/>
            <person name="Litt A."/>
            <person name="Lyons E."/>
            <person name="Manning G."/>
            <person name="Maruyama T."/>
            <person name="Michael T.P."/>
            <person name="Mikami K."/>
            <person name="Miyazaki S."/>
            <person name="Morinaga S."/>
            <person name="Murata T."/>
            <person name="Mueller-Roeber B."/>
            <person name="Nelson D.R."/>
            <person name="Obara M."/>
            <person name="Oguri Y."/>
            <person name="Olmstead R.G."/>
            <person name="Onodera N."/>
            <person name="Petersen B.L."/>
            <person name="Pils B."/>
            <person name="Prigge M."/>
            <person name="Rensing S.A."/>
            <person name="Riano-Pachon D.M."/>
            <person name="Roberts A.W."/>
            <person name="Sato Y."/>
            <person name="Scheller H.V."/>
            <person name="Schulz B."/>
            <person name="Schulz C."/>
            <person name="Shakirov E.V."/>
            <person name="Shibagaki N."/>
            <person name="Shinohara N."/>
            <person name="Shippen D.E."/>
            <person name="Soerensen I."/>
            <person name="Sotooka R."/>
            <person name="Sugimoto N."/>
            <person name="Sugita M."/>
            <person name="Sumikawa N."/>
            <person name="Tanurdzic M."/>
            <person name="Theissen G."/>
            <person name="Ulvskov P."/>
            <person name="Wakazuki S."/>
            <person name="Weng J.K."/>
            <person name="Willats W.W."/>
            <person name="Wipf D."/>
            <person name="Wolf P.G."/>
            <person name="Yang L."/>
            <person name="Zimmer A.D."/>
            <person name="Zhu Q."/>
            <person name="Mitros T."/>
            <person name="Hellsten U."/>
            <person name="Loque D."/>
            <person name="Otillar R."/>
            <person name="Salamov A."/>
            <person name="Schmutz J."/>
            <person name="Shapiro H."/>
            <person name="Lindquist E."/>
            <person name="Lucas S."/>
            <person name="Rokhsar D."/>
            <person name="Grigoriev I.V."/>
        </authorList>
    </citation>
    <scope>NUCLEOTIDE SEQUENCE [LARGE SCALE GENOMIC DNA]</scope>
</reference>
<dbReference type="Proteomes" id="UP000001514">
    <property type="component" value="Unassembled WGS sequence"/>
</dbReference>
<feature type="region of interest" description="Disordered" evidence="4">
    <location>
        <begin position="69"/>
        <end position="108"/>
    </location>
</feature>
<dbReference type="CDD" id="cd00183">
    <property type="entry name" value="TFIIS_I"/>
    <property type="match status" value="1"/>
</dbReference>
<protein>
    <recommendedName>
        <fullName evidence="5">TFIIS N-terminal domain-containing protein</fullName>
    </recommendedName>
</protein>
<evidence type="ECO:0000313" key="8">
    <source>
        <dbReference type="Proteomes" id="UP000001514"/>
    </source>
</evidence>
<dbReference type="STRING" id="88036.D8S782"/>
<dbReference type="GO" id="GO:0005634">
    <property type="term" value="C:nucleus"/>
    <property type="evidence" value="ECO:0007669"/>
    <property type="project" value="UniProtKB-SubCell"/>
</dbReference>
<comment type="subcellular location">
    <subcellularLocation>
        <location evidence="1 3">Nucleus</location>
    </subcellularLocation>
</comment>
<dbReference type="KEGG" id="smo:SELMODRAFT_447387"/>
<dbReference type="EMBL" id="GL377654">
    <property type="protein sequence ID" value="EFJ10319.1"/>
    <property type="molecule type" value="Genomic_DNA"/>
</dbReference>
<evidence type="ECO:0000256" key="3">
    <source>
        <dbReference type="PROSITE-ProRule" id="PRU00649"/>
    </source>
</evidence>
<dbReference type="Gramene" id="EFJ10319">
    <property type="protein sequence ID" value="EFJ10319"/>
    <property type="gene ID" value="SELMODRAFT_447387"/>
</dbReference>